<keyword evidence="7" id="KW-0645">Protease</keyword>
<dbReference type="Gene3D" id="1.10.390.10">
    <property type="entry name" value="Neutral Protease Domain 2"/>
    <property type="match status" value="1"/>
</dbReference>
<dbReference type="GO" id="GO:0004177">
    <property type="term" value="F:aminopeptidase activity"/>
    <property type="evidence" value="ECO:0007669"/>
    <property type="project" value="UniProtKB-KW"/>
</dbReference>
<evidence type="ECO:0000256" key="2">
    <source>
        <dbReference type="ARBA" id="ARBA00001947"/>
    </source>
</evidence>
<dbReference type="InterPro" id="IPR001930">
    <property type="entry name" value="Peptidase_M1"/>
</dbReference>
<evidence type="ECO:0000256" key="9">
    <source>
        <dbReference type="ARBA" id="ARBA00022801"/>
    </source>
</evidence>
<evidence type="ECO:0000313" key="16">
    <source>
        <dbReference type="EMBL" id="GAA0295015.1"/>
    </source>
</evidence>
<reference evidence="16 17" key="1">
    <citation type="journal article" date="2019" name="Int. J. Syst. Evol. Microbiol.">
        <title>The Global Catalogue of Microorganisms (GCM) 10K type strain sequencing project: providing services to taxonomists for standard genome sequencing and annotation.</title>
        <authorList>
            <consortium name="The Broad Institute Genomics Platform"/>
            <consortium name="The Broad Institute Genome Sequencing Center for Infectious Disease"/>
            <person name="Wu L."/>
            <person name="Ma J."/>
        </authorList>
    </citation>
    <scope>NUCLEOTIDE SEQUENCE [LARGE SCALE GENOMIC DNA]</scope>
    <source>
        <strain evidence="16 17">JCM 4505</strain>
    </source>
</reference>
<dbReference type="InterPro" id="IPR045357">
    <property type="entry name" value="Aminopeptidase_N-like_N"/>
</dbReference>
<dbReference type="CDD" id="cd09602">
    <property type="entry name" value="M1_APN"/>
    <property type="match status" value="1"/>
</dbReference>
<gene>
    <name evidence="16" type="primary">pepN_4</name>
    <name evidence="16" type="ORF">GCM10010302_37130</name>
</gene>
<comment type="catalytic activity">
    <reaction evidence="1">
        <text>Release of an N-terminal amino acid, Xaa-|-Yaa- from a peptide, amide or arylamide. Xaa is preferably Ala, but may be most amino acids including Pro (slow action). When a terminal hydrophobic residue is followed by a prolyl residue, the two may be released as an intact Xaa-Pro dipeptide.</text>
        <dbReference type="EC" id="3.4.11.2"/>
    </reaction>
</comment>
<dbReference type="InterPro" id="IPR014782">
    <property type="entry name" value="Peptidase_M1_dom"/>
</dbReference>
<proteinExistence type="inferred from homology"/>
<sequence length="862" mass="93963">MSGSNLTHEEAAARSALLSVTSYEIGLDLTRGPDTFRSTTLVRFTADPAGPASTFAELAAERVHEITLNGRALDPDTVHRDERIHLDGLAAENELRVVADCAYSNTGAGLHRSVDPVDGKVYLFTHFEVQEARRVFTTFEQPDLKAPFTFTVTAPDSWTVLSASPTPEPEPAPDGAAVWRFAPTPPLPTYLTSIVAGEYHLVSDHYTAKSGQEVPLRLAARASVAPDLDAEELFETTKRGLDFYLEVFGTDFPFAKYDQVFVPEYNLSGMENAATVILRENFVFRSEVTDAVRHRRAATILHELAHMWFGDLVTMRWWDDIWLKETFATYMSVRAQVATTRWHDSWTGFANADKANAYRQDQLPSTHPVAGPAADIEQALENFDQITYYKGASVIKQLVTLVGDEEFLAGMRIYFARHAWGNSTLADLLAALEEASGRDLGAWAREWLGQAGVNTLRPDFTVDGEGRFTSFSILQEAPGDHPHLRSHRLAVGLYSRREGELRRVGQVRVDVTGARTEVPALIGAARPDVVLLNDEDLTYALIRLDPHSLGHLLDSPDGIGAFADGLPRALSWAAAWDMVRAGELAAGDYVHLVLAGLAAETDSEVVQTLQGTLLTCLDQYAAPQSRRRLRADVAGAARQRLTAPAAAGDGRLAWALLLARVASTPADLRLIAGLRDGTVEVEGLTVDVELRWALLAALVRGDQAGPAEIEAERLRDGTTAGAENAAGALAARPDADAKAEAWEAALREDVGNGTRRALVGGVHSPIGLGLAQGCQRELLRPYAERYFAEIGTIWAQRSPEVARTLVTGLYPRLLVERETVERTDAYLAEAAPPPALRRLLVEARDELNRALRAQGVDAAARG</sequence>
<dbReference type="InterPro" id="IPR042097">
    <property type="entry name" value="Aminopeptidase_N-like_N_sf"/>
</dbReference>
<dbReference type="Pfam" id="PF11838">
    <property type="entry name" value="ERAP1_C"/>
    <property type="match status" value="1"/>
</dbReference>
<keyword evidence="6 16" id="KW-0031">Aminopeptidase</keyword>
<dbReference type="Pfam" id="PF01433">
    <property type="entry name" value="Peptidase_M1"/>
    <property type="match status" value="1"/>
</dbReference>
<feature type="domain" description="Peptidase M1 membrane alanine aminopeptidase" evidence="13">
    <location>
        <begin position="234"/>
        <end position="447"/>
    </location>
</feature>
<dbReference type="PANTHER" id="PTHR11533:SF174">
    <property type="entry name" value="PUROMYCIN-SENSITIVE AMINOPEPTIDASE-RELATED"/>
    <property type="match status" value="1"/>
</dbReference>
<dbReference type="SUPFAM" id="SSF63737">
    <property type="entry name" value="Leukotriene A4 hydrolase N-terminal domain"/>
    <property type="match status" value="1"/>
</dbReference>
<comment type="cofactor">
    <cofactor evidence="2">
        <name>Zn(2+)</name>
        <dbReference type="ChEBI" id="CHEBI:29105"/>
    </cofactor>
</comment>
<organism evidence="16 17">
    <name type="scientific">Streptomyces polychromogenes</name>
    <dbReference type="NCBI Taxonomy" id="67342"/>
    <lineage>
        <taxon>Bacteria</taxon>
        <taxon>Bacillati</taxon>
        <taxon>Actinomycetota</taxon>
        <taxon>Actinomycetes</taxon>
        <taxon>Kitasatosporales</taxon>
        <taxon>Streptomycetaceae</taxon>
        <taxon>Streptomyces</taxon>
    </lineage>
</organism>
<comment type="caution">
    <text evidence="16">The sequence shown here is derived from an EMBL/GenBank/DDBJ whole genome shotgun (WGS) entry which is preliminary data.</text>
</comment>
<dbReference type="InterPro" id="IPR024571">
    <property type="entry name" value="ERAP1-like_C_dom"/>
</dbReference>
<evidence type="ECO:0000259" key="14">
    <source>
        <dbReference type="Pfam" id="PF11838"/>
    </source>
</evidence>
<name>A0ABN0VFG2_9ACTN</name>
<dbReference type="InterPro" id="IPR050344">
    <property type="entry name" value="Peptidase_M1_aminopeptidases"/>
</dbReference>
<keyword evidence="8" id="KW-0479">Metal-binding</keyword>
<keyword evidence="17" id="KW-1185">Reference proteome</keyword>
<dbReference type="Pfam" id="PF17900">
    <property type="entry name" value="Peptidase_M1_N"/>
    <property type="match status" value="1"/>
</dbReference>
<dbReference type="Proteomes" id="UP001501867">
    <property type="component" value="Unassembled WGS sequence"/>
</dbReference>
<dbReference type="PANTHER" id="PTHR11533">
    <property type="entry name" value="PROTEASE M1 ZINC METALLOPROTEASE"/>
    <property type="match status" value="1"/>
</dbReference>
<feature type="domain" description="ERAP1-like C-terminal" evidence="14">
    <location>
        <begin position="530"/>
        <end position="848"/>
    </location>
</feature>
<dbReference type="InterPro" id="IPR012778">
    <property type="entry name" value="Pept_M1_aminopeptidase"/>
</dbReference>
<dbReference type="EC" id="3.4.11.2" evidence="4 12"/>
<evidence type="ECO:0000256" key="5">
    <source>
        <dbReference type="ARBA" id="ARBA00015611"/>
    </source>
</evidence>
<feature type="domain" description="Aminopeptidase N-like N-terminal" evidence="15">
    <location>
        <begin position="118"/>
        <end position="191"/>
    </location>
</feature>
<keyword evidence="11" id="KW-0482">Metalloprotease</keyword>
<evidence type="ECO:0000256" key="3">
    <source>
        <dbReference type="ARBA" id="ARBA00010136"/>
    </source>
</evidence>
<dbReference type="NCBIfam" id="TIGR02412">
    <property type="entry name" value="pepN_strep_liv"/>
    <property type="match status" value="1"/>
</dbReference>
<evidence type="ECO:0000259" key="15">
    <source>
        <dbReference type="Pfam" id="PF17900"/>
    </source>
</evidence>
<evidence type="ECO:0000256" key="1">
    <source>
        <dbReference type="ARBA" id="ARBA00000098"/>
    </source>
</evidence>
<evidence type="ECO:0000256" key="7">
    <source>
        <dbReference type="ARBA" id="ARBA00022670"/>
    </source>
</evidence>
<dbReference type="PRINTS" id="PR00756">
    <property type="entry name" value="ALADIPTASE"/>
</dbReference>
<accession>A0ABN0VFG2</accession>
<protein>
    <recommendedName>
        <fullName evidence="5 12">Aminopeptidase N</fullName>
        <ecNumber evidence="4 12">3.4.11.2</ecNumber>
    </recommendedName>
</protein>
<evidence type="ECO:0000256" key="6">
    <source>
        <dbReference type="ARBA" id="ARBA00022438"/>
    </source>
</evidence>
<evidence type="ECO:0000256" key="4">
    <source>
        <dbReference type="ARBA" id="ARBA00012564"/>
    </source>
</evidence>
<evidence type="ECO:0000256" key="10">
    <source>
        <dbReference type="ARBA" id="ARBA00022833"/>
    </source>
</evidence>
<dbReference type="Gene3D" id="2.60.40.1730">
    <property type="entry name" value="tricorn interacting facor f3 domain"/>
    <property type="match status" value="1"/>
</dbReference>
<evidence type="ECO:0000256" key="8">
    <source>
        <dbReference type="ARBA" id="ARBA00022723"/>
    </source>
</evidence>
<dbReference type="InterPro" id="IPR027268">
    <property type="entry name" value="Peptidase_M4/M1_CTD_sf"/>
</dbReference>
<evidence type="ECO:0000256" key="12">
    <source>
        <dbReference type="NCBIfam" id="TIGR02412"/>
    </source>
</evidence>
<evidence type="ECO:0000313" key="17">
    <source>
        <dbReference type="Proteomes" id="UP001501867"/>
    </source>
</evidence>
<keyword evidence="9" id="KW-0378">Hydrolase</keyword>
<evidence type="ECO:0000256" key="11">
    <source>
        <dbReference type="ARBA" id="ARBA00023049"/>
    </source>
</evidence>
<dbReference type="RefSeq" id="WP_344160264.1">
    <property type="nucleotide sequence ID" value="NZ_BAAABV010000017.1"/>
</dbReference>
<dbReference type="EMBL" id="BAAABV010000017">
    <property type="protein sequence ID" value="GAA0295015.1"/>
    <property type="molecule type" value="Genomic_DNA"/>
</dbReference>
<dbReference type="SUPFAM" id="SSF55486">
    <property type="entry name" value="Metalloproteases ('zincins'), catalytic domain"/>
    <property type="match status" value="1"/>
</dbReference>
<comment type="similarity">
    <text evidence="3">Belongs to the peptidase M1 family.</text>
</comment>
<keyword evidence="10" id="KW-0862">Zinc</keyword>
<evidence type="ECO:0000259" key="13">
    <source>
        <dbReference type="Pfam" id="PF01433"/>
    </source>
</evidence>